<evidence type="ECO:0000256" key="4">
    <source>
        <dbReference type="ARBA" id="ARBA00022695"/>
    </source>
</evidence>
<evidence type="ECO:0000256" key="6">
    <source>
        <dbReference type="ARBA" id="ARBA00022840"/>
    </source>
</evidence>
<feature type="non-terminal residue" evidence="9">
    <location>
        <position position="1"/>
    </location>
</feature>
<dbReference type="Pfam" id="PF01467">
    <property type="entry name" value="CTP_transf_like"/>
    <property type="match status" value="1"/>
</dbReference>
<keyword evidence="3" id="KW-0808">Transferase</keyword>
<keyword evidence="7" id="KW-0520">NAD</keyword>
<dbReference type="GO" id="GO:0005524">
    <property type="term" value="F:ATP binding"/>
    <property type="evidence" value="ECO:0007669"/>
    <property type="project" value="UniProtKB-KW"/>
</dbReference>
<dbReference type="InterPro" id="IPR004821">
    <property type="entry name" value="Cyt_trans-like"/>
</dbReference>
<organism evidence="9">
    <name type="scientific">marine metagenome</name>
    <dbReference type="NCBI Taxonomy" id="408172"/>
    <lineage>
        <taxon>unclassified sequences</taxon>
        <taxon>metagenomes</taxon>
        <taxon>ecological metagenomes</taxon>
    </lineage>
</organism>
<dbReference type="InterPro" id="IPR014729">
    <property type="entry name" value="Rossmann-like_a/b/a_fold"/>
</dbReference>
<dbReference type="EMBL" id="UINC01192286">
    <property type="protein sequence ID" value="SVE07359.1"/>
    <property type="molecule type" value="Genomic_DNA"/>
</dbReference>
<evidence type="ECO:0000256" key="7">
    <source>
        <dbReference type="ARBA" id="ARBA00023027"/>
    </source>
</evidence>
<evidence type="ECO:0000256" key="2">
    <source>
        <dbReference type="ARBA" id="ARBA00022642"/>
    </source>
</evidence>
<keyword evidence="5" id="KW-0547">Nucleotide-binding</keyword>
<evidence type="ECO:0000259" key="8">
    <source>
        <dbReference type="Pfam" id="PF01467"/>
    </source>
</evidence>
<feature type="domain" description="Cytidyltransferase-like" evidence="8">
    <location>
        <begin position="5"/>
        <end position="150"/>
    </location>
</feature>
<evidence type="ECO:0000256" key="3">
    <source>
        <dbReference type="ARBA" id="ARBA00022679"/>
    </source>
</evidence>
<dbReference type="PANTHER" id="PTHR39321">
    <property type="entry name" value="NICOTINATE-NUCLEOTIDE ADENYLYLTRANSFERASE-RELATED"/>
    <property type="match status" value="1"/>
</dbReference>
<gene>
    <name evidence="9" type="ORF">METZ01_LOCUS460213</name>
</gene>
<keyword evidence="6" id="KW-0067">ATP-binding</keyword>
<keyword evidence="4" id="KW-0548">Nucleotidyltransferase</keyword>
<proteinExistence type="predicted"/>
<protein>
    <recommendedName>
        <fullName evidence="8">Cytidyltransferase-like domain-containing protein</fullName>
    </recommendedName>
</protein>
<sequence>KISIEAKKKFKINKIIWAVTKKNPFKPKSYFTLKKRIALSKKITKKHNFISVKFYEDKIKSNKTIDLINYLNKKNNKTEIFLLMGADNIISFHRWHKWKIISSKCNILVFDRTNYKSKSLKSVAFKKLNNKRLKFVKFKKVNISSSKLRKI</sequence>
<keyword evidence="2" id="KW-0662">Pyridine nucleotide biosynthesis</keyword>
<evidence type="ECO:0000256" key="5">
    <source>
        <dbReference type="ARBA" id="ARBA00022741"/>
    </source>
</evidence>
<dbReference type="GO" id="GO:0070566">
    <property type="term" value="F:adenylyltransferase activity"/>
    <property type="evidence" value="ECO:0007669"/>
    <property type="project" value="UniProtKB-ARBA"/>
</dbReference>
<dbReference type="AlphaFoldDB" id="A0A383AII2"/>
<evidence type="ECO:0000313" key="9">
    <source>
        <dbReference type="EMBL" id="SVE07359.1"/>
    </source>
</evidence>
<accession>A0A383AII2</accession>
<comment type="pathway">
    <text evidence="1">Cofactor biosynthesis; NAD(+) biosynthesis.</text>
</comment>
<dbReference type="GO" id="GO:0009435">
    <property type="term" value="P:NAD+ biosynthetic process"/>
    <property type="evidence" value="ECO:0007669"/>
    <property type="project" value="InterPro"/>
</dbReference>
<reference evidence="9" key="1">
    <citation type="submission" date="2018-05" db="EMBL/GenBank/DDBJ databases">
        <authorList>
            <person name="Lanie J.A."/>
            <person name="Ng W.-L."/>
            <person name="Kazmierczak K.M."/>
            <person name="Andrzejewski T.M."/>
            <person name="Davidsen T.M."/>
            <person name="Wayne K.J."/>
            <person name="Tettelin H."/>
            <person name="Glass J.I."/>
            <person name="Rusch D."/>
            <person name="Podicherti R."/>
            <person name="Tsui H.-C.T."/>
            <person name="Winkler M.E."/>
        </authorList>
    </citation>
    <scope>NUCLEOTIDE SEQUENCE</scope>
</reference>
<dbReference type="Gene3D" id="3.40.50.620">
    <property type="entry name" value="HUPs"/>
    <property type="match status" value="1"/>
</dbReference>
<dbReference type="InterPro" id="IPR005248">
    <property type="entry name" value="NadD/NMNAT"/>
</dbReference>
<dbReference type="PANTHER" id="PTHR39321:SF3">
    <property type="entry name" value="PHOSPHOPANTETHEINE ADENYLYLTRANSFERASE"/>
    <property type="match status" value="1"/>
</dbReference>
<name>A0A383AII2_9ZZZZ</name>
<dbReference type="SUPFAM" id="SSF52374">
    <property type="entry name" value="Nucleotidylyl transferase"/>
    <property type="match status" value="1"/>
</dbReference>
<evidence type="ECO:0000256" key="1">
    <source>
        <dbReference type="ARBA" id="ARBA00004790"/>
    </source>
</evidence>